<reference evidence="10 11" key="1">
    <citation type="submission" date="2019-05" db="EMBL/GenBank/DDBJ databases">
        <title>The organization of the Streptococcus sanguinis genomes.</title>
        <authorList>
            <person name="Wu C.H."/>
            <person name="Chen Y.Y.M."/>
            <person name="Wang H.Y."/>
        </authorList>
    </citation>
    <scope>NUCLEOTIDE SEQUENCE [LARGE SCALE GENOMIC DNA]</scope>
    <source>
        <strain evidence="10 11">CGMH010</strain>
    </source>
</reference>
<dbReference type="GO" id="GO:0005886">
    <property type="term" value="C:plasma membrane"/>
    <property type="evidence" value="ECO:0007669"/>
    <property type="project" value="UniProtKB-SubCell"/>
</dbReference>
<name>A0A7H8V9X7_STRSA</name>
<dbReference type="PROSITE" id="PS51106">
    <property type="entry name" value="PTS_EIIC_TYPE_4"/>
    <property type="match status" value="1"/>
</dbReference>
<protein>
    <submittedName>
        <fullName evidence="10">PTS sugar transporter subunit IIC</fullName>
    </submittedName>
</protein>
<keyword evidence="2" id="KW-0813">Transport</keyword>
<dbReference type="GO" id="GO:0009401">
    <property type="term" value="P:phosphoenolpyruvate-dependent sugar phosphotransferase system"/>
    <property type="evidence" value="ECO:0007669"/>
    <property type="project" value="UniProtKB-KW"/>
</dbReference>
<keyword evidence="7 9" id="KW-1133">Transmembrane helix</keyword>
<dbReference type="InterPro" id="IPR004700">
    <property type="entry name" value="PTS_IIC_man"/>
</dbReference>
<keyword evidence="8 9" id="KW-0472">Membrane</keyword>
<keyword evidence="5" id="KW-0598">Phosphotransferase system</keyword>
<keyword evidence="6 9" id="KW-0812">Transmembrane</keyword>
<feature type="transmembrane region" description="Helical" evidence="9">
    <location>
        <begin position="96"/>
        <end position="115"/>
    </location>
</feature>
<evidence type="ECO:0000256" key="9">
    <source>
        <dbReference type="SAM" id="Phobius"/>
    </source>
</evidence>
<evidence type="ECO:0000256" key="1">
    <source>
        <dbReference type="ARBA" id="ARBA00004651"/>
    </source>
</evidence>
<evidence type="ECO:0000313" key="11">
    <source>
        <dbReference type="Proteomes" id="UP000509410"/>
    </source>
</evidence>
<dbReference type="PANTHER" id="PTHR32502:SF8">
    <property type="entry name" value="N-ACETYLGALACTOSAMINE PERMEASE IIC COMPONENT 1"/>
    <property type="match status" value="1"/>
</dbReference>
<gene>
    <name evidence="10" type="ORF">FFV08_10730</name>
</gene>
<evidence type="ECO:0000256" key="4">
    <source>
        <dbReference type="ARBA" id="ARBA00022597"/>
    </source>
</evidence>
<organism evidence="10 11">
    <name type="scientific">Streptococcus sanguinis</name>
    <dbReference type="NCBI Taxonomy" id="1305"/>
    <lineage>
        <taxon>Bacteria</taxon>
        <taxon>Bacillati</taxon>
        <taxon>Bacillota</taxon>
        <taxon>Bacilli</taxon>
        <taxon>Lactobacillales</taxon>
        <taxon>Streptococcaceae</taxon>
        <taxon>Streptococcus</taxon>
    </lineage>
</organism>
<feature type="transmembrane region" description="Helical" evidence="9">
    <location>
        <begin position="73"/>
        <end position="90"/>
    </location>
</feature>
<feature type="transmembrane region" description="Helical" evidence="9">
    <location>
        <begin position="136"/>
        <end position="160"/>
    </location>
</feature>
<evidence type="ECO:0000256" key="5">
    <source>
        <dbReference type="ARBA" id="ARBA00022683"/>
    </source>
</evidence>
<proteinExistence type="predicted"/>
<evidence type="ECO:0000256" key="2">
    <source>
        <dbReference type="ARBA" id="ARBA00022448"/>
    </source>
</evidence>
<evidence type="ECO:0000256" key="7">
    <source>
        <dbReference type="ARBA" id="ARBA00022989"/>
    </source>
</evidence>
<dbReference type="PANTHER" id="PTHR32502">
    <property type="entry name" value="N-ACETYLGALACTOSAMINE PERMEASE II COMPONENT-RELATED"/>
    <property type="match status" value="1"/>
</dbReference>
<feature type="transmembrane region" description="Helical" evidence="9">
    <location>
        <begin position="172"/>
        <end position="195"/>
    </location>
</feature>
<evidence type="ECO:0000256" key="3">
    <source>
        <dbReference type="ARBA" id="ARBA00022475"/>
    </source>
</evidence>
<evidence type="ECO:0000256" key="6">
    <source>
        <dbReference type="ARBA" id="ARBA00022692"/>
    </source>
</evidence>
<sequence>MLGTSILLGLIGVFCILDSRLLGRLNFERPLIVSTFVGLALGNVSQGLMIGASLELMALGLVNIGAAAPPDMNMAAIIATAFSILSKANAETALTIAVPISVLGQLLGILMRTILSNLTHVADRLIEKGEYQKARNIHIVWGTLLYSIMYFLPIFLAVYFGTDVVSQIVSLIPSWLTNGLSLAAKILPAFGFALLLQTMLTTKLVPFLLLGFLITAYSGLGVTGVALFACLVAYFMADLKFKRTAASDTISDDL</sequence>
<keyword evidence="3" id="KW-1003">Cell membrane</keyword>
<accession>A0A7H8V9X7</accession>
<dbReference type="AlphaFoldDB" id="A0A7H8V9X7"/>
<keyword evidence="4 10" id="KW-0762">Sugar transport</keyword>
<evidence type="ECO:0000256" key="8">
    <source>
        <dbReference type="ARBA" id="ARBA00023136"/>
    </source>
</evidence>
<dbReference type="Pfam" id="PF03609">
    <property type="entry name" value="EII-Sor"/>
    <property type="match status" value="1"/>
</dbReference>
<evidence type="ECO:0000313" key="10">
    <source>
        <dbReference type="EMBL" id="QLB53022.1"/>
    </source>
</evidence>
<dbReference type="Proteomes" id="UP000509410">
    <property type="component" value="Chromosome"/>
</dbReference>
<comment type="subcellular location">
    <subcellularLocation>
        <location evidence="1">Cell membrane</location>
        <topology evidence="1">Multi-pass membrane protein</topology>
    </subcellularLocation>
</comment>
<dbReference type="EMBL" id="CP040556">
    <property type="protein sequence ID" value="QLB53022.1"/>
    <property type="molecule type" value="Genomic_DNA"/>
</dbReference>
<feature type="transmembrane region" description="Helical" evidence="9">
    <location>
        <begin position="207"/>
        <end position="237"/>
    </location>
</feature>
<dbReference type="InterPro" id="IPR050303">
    <property type="entry name" value="GatZ_KbaZ_carbometab"/>
</dbReference>